<name>A0A369KLC6_9BACT</name>
<dbReference type="Pfam" id="PF00111">
    <property type="entry name" value="Fer2"/>
    <property type="match status" value="1"/>
</dbReference>
<dbReference type="InterPro" id="IPR012675">
    <property type="entry name" value="Beta-grasp_dom_sf"/>
</dbReference>
<organism evidence="2 3">
    <name type="scientific">Spirobacillus cienkowskii</name>
    <dbReference type="NCBI Taxonomy" id="495820"/>
    <lineage>
        <taxon>Bacteria</taxon>
        <taxon>Pseudomonadati</taxon>
        <taxon>Bdellovibrionota</taxon>
        <taxon>Oligoflexia</taxon>
        <taxon>Silvanigrellales</taxon>
        <taxon>Spirobacillus</taxon>
    </lineage>
</organism>
<dbReference type="EMBL" id="QOVW01000085">
    <property type="protein sequence ID" value="RDB35439.1"/>
    <property type="molecule type" value="Genomic_DNA"/>
</dbReference>
<dbReference type="CDD" id="cd00207">
    <property type="entry name" value="fer2"/>
    <property type="match status" value="1"/>
</dbReference>
<dbReference type="Gene3D" id="3.10.20.30">
    <property type="match status" value="1"/>
</dbReference>
<evidence type="ECO:0000259" key="1">
    <source>
        <dbReference type="PROSITE" id="PS51085"/>
    </source>
</evidence>
<dbReference type="AlphaFoldDB" id="A0A369KLC6"/>
<evidence type="ECO:0000313" key="3">
    <source>
        <dbReference type="Proteomes" id="UP000253934"/>
    </source>
</evidence>
<sequence length="112" mass="12480">MNDINNLNKLSNTVNVTLINKSGDKIDEFKMKSGSILWVFIRKRGFPIGSACSGVGVCGACNIKIVSNNNESTSNQTSFEKETLSKNQKNPQERLACLCRVYDDIVVQADYW</sequence>
<dbReference type="SUPFAM" id="SSF54292">
    <property type="entry name" value="2Fe-2S ferredoxin-like"/>
    <property type="match status" value="1"/>
</dbReference>
<evidence type="ECO:0000313" key="2">
    <source>
        <dbReference type="EMBL" id="RDB35439.1"/>
    </source>
</evidence>
<proteinExistence type="predicted"/>
<comment type="caution">
    <text evidence="2">The sequence shown here is derived from an EMBL/GenBank/DDBJ whole genome shotgun (WGS) entry which is preliminary data.</text>
</comment>
<protein>
    <recommendedName>
        <fullName evidence="1">2Fe-2S ferredoxin-type domain-containing protein</fullName>
    </recommendedName>
</protein>
<dbReference type="GO" id="GO:0051536">
    <property type="term" value="F:iron-sulfur cluster binding"/>
    <property type="evidence" value="ECO:0007669"/>
    <property type="project" value="InterPro"/>
</dbReference>
<accession>A0A369KLC6</accession>
<feature type="domain" description="2Fe-2S ferredoxin-type" evidence="1">
    <location>
        <begin position="14"/>
        <end position="112"/>
    </location>
</feature>
<gene>
    <name evidence="2" type="ORF">DCC88_10040</name>
</gene>
<reference evidence="2" key="1">
    <citation type="submission" date="2018-04" db="EMBL/GenBank/DDBJ databases">
        <title>Draft genome sequence of the Candidatus Spirobacillus cienkowskii, a pathogen of freshwater Daphnia species, reconstructed from hemolymph metagenomic reads.</title>
        <authorList>
            <person name="Bresciani L."/>
            <person name="Lemos L.N."/>
            <person name="Wale N."/>
            <person name="Lin J.Y."/>
            <person name="Fernandes G.R."/>
            <person name="Duffy M.A."/>
            <person name="Rodrigues J.M."/>
        </authorList>
    </citation>
    <scope>NUCLEOTIDE SEQUENCE [LARGE SCALE GENOMIC DNA]</scope>
    <source>
        <strain evidence="2">Binning01</strain>
    </source>
</reference>
<keyword evidence="3" id="KW-1185">Reference proteome</keyword>
<dbReference type="InterPro" id="IPR001041">
    <property type="entry name" value="2Fe-2S_ferredoxin-type"/>
</dbReference>
<dbReference type="InterPro" id="IPR036010">
    <property type="entry name" value="2Fe-2S_ferredoxin-like_sf"/>
</dbReference>
<dbReference type="Proteomes" id="UP000253934">
    <property type="component" value="Unassembled WGS sequence"/>
</dbReference>
<dbReference type="RefSeq" id="WP_338636378.1">
    <property type="nucleotide sequence ID" value="NZ_CP146516.1"/>
</dbReference>
<dbReference type="PROSITE" id="PS51085">
    <property type="entry name" value="2FE2S_FER_2"/>
    <property type="match status" value="1"/>
</dbReference>